<feature type="region of interest" description="Disordered" evidence="1">
    <location>
        <begin position="95"/>
        <end position="122"/>
    </location>
</feature>
<feature type="compositionally biased region" description="Basic and acidic residues" evidence="1">
    <location>
        <begin position="102"/>
        <end position="115"/>
    </location>
</feature>
<keyword evidence="3" id="KW-1185">Reference proteome</keyword>
<gene>
    <name evidence="2" type="ORF">B0I35DRAFT_437070</name>
</gene>
<dbReference type="Proteomes" id="UP000813444">
    <property type="component" value="Unassembled WGS sequence"/>
</dbReference>
<reference evidence="2" key="1">
    <citation type="journal article" date="2021" name="Nat. Commun.">
        <title>Genetic determinants of endophytism in the Arabidopsis root mycobiome.</title>
        <authorList>
            <person name="Mesny F."/>
            <person name="Miyauchi S."/>
            <person name="Thiergart T."/>
            <person name="Pickel B."/>
            <person name="Atanasova L."/>
            <person name="Karlsson M."/>
            <person name="Huettel B."/>
            <person name="Barry K.W."/>
            <person name="Haridas S."/>
            <person name="Chen C."/>
            <person name="Bauer D."/>
            <person name="Andreopoulos W."/>
            <person name="Pangilinan J."/>
            <person name="LaButti K."/>
            <person name="Riley R."/>
            <person name="Lipzen A."/>
            <person name="Clum A."/>
            <person name="Drula E."/>
            <person name="Henrissat B."/>
            <person name="Kohler A."/>
            <person name="Grigoriev I.V."/>
            <person name="Martin F.M."/>
            <person name="Hacquard S."/>
        </authorList>
    </citation>
    <scope>NUCLEOTIDE SEQUENCE</scope>
    <source>
        <strain evidence="2">MPI-CAGE-CH-0235</strain>
    </source>
</reference>
<dbReference type="AlphaFoldDB" id="A0A8K0SQV8"/>
<feature type="region of interest" description="Disordered" evidence="1">
    <location>
        <begin position="21"/>
        <end position="78"/>
    </location>
</feature>
<evidence type="ECO:0000256" key="1">
    <source>
        <dbReference type="SAM" id="MobiDB-lite"/>
    </source>
</evidence>
<evidence type="ECO:0000313" key="3">
    <source>
        <dbReference type="Proteomes" id="UP000813444"/>
    </source>
</evidence>
<accession>A0A8K0SQV8</accession>
<name>A0A8K0SQV8_9HYPO</name>
<protein>
    <submittedName>
        <fullName evidence="2">Uncharacterized protein</fullName>
    </submittedName>
</protein>
<comment type="caution">
    <text evidence="2">The sequence shown here is derived from an EMBL/GenBank/DDBJ whole genome shotgun (WGS) entry which is preliminary data.</text>
</comment>
<feature type="compositionally biased region" description="Basic and acidic residues" evidence="1">
    <location>
        <begin position="21"/>
        <end position="52"/>
    </location>
</feature>
<organism evidence="2 3">
    <name type="scientific">Stachybotrys elegans</name>
    <dbReference type="NCBI Taxonomy" id="80388"/>
    <lineage>
        <taxon>Eukaryota</taxon>
        <taxon>Fungi</taxon>
        <taxon>Dikarya</taxon>
        <taxon>Ascomycota</taxon>
        <taxon>Pezizomycotina</taxon>
        <taxon>Sordariomycetes</taxon>
        <taxon>Hypocreomycetidae</taxon>
        <taxon>Hypocreales</taxon>
        <taxon>Stachybotryaceae</taxon>
        <taxon>Stachybotrys</taxon>
    </lineage>
</organism>
<dbReference type="EMBL" id="JAGPNK010000010">
    <property type="protein sequence ID" value="KAH7312460.1"/>
    <property type="molecule type" value="Genomic_DNA"/>
</dbReference>
<proteinExistence type="predicted"/>
<sequence length="122" mass="13252">MAYLLDDCKCEWGGRCRLTGHEESKLERRPVRRRDERTGESLRRTQGERRVDNAGVSSPSLPGASEYGGEFGSGLDAPDPILARAVTVQVICTRPPLGRGGIARDGHLQGHDGRQSGRQPGS</sequence>
<evidence type="ECO:0000313" key="2">
    <source>
        <dbReference type="EMBL" id="KAH7312460.1"/>
    </source>
</evidence>